<keyword evidence="6" id="KW-0969">Cilium</keyword>
<dbReference type="InterPro" id="IPR001492">
    <property type="entry name" value="Flagellin"/>
</dbReference>
<organism evidence="6 7">
    <name type="scientific">Pseudobythopirellula maris</name>
    <dbReference type="NCBI Taxonomy" id="2527991"/>
    <lineage>
        <taxon>Bacteria</taxon>
        <taxon>Pseudomonadati</taxon>
        <taxon>Planctomycetota</taxon>
        <taxon>Planctomycetia</taxon>
        <taxon>Pirellulales</taxon>
        <taxon>Lacipirellulaceae</taxon>
        <taxon>Pseudobythopirellula</taxon>
    </lineage>
</organism>
<dbReference type="GO" id="GO:0009288">
    <property type="term" value="C:bacterial-type flagellum"/>
    <property type="evidence" value="ECO:0007669"/>
    <property type="project" value="UniProtKB-SubCell"/>
</dbReference>
<dbReference type="GO" id="GO:0005576">
    <property type="term" value="C:extracellular region"/>
    <property type="evidence" value="ECO:0007669"/>
    <property type="project" value="UniProtKB-SubCell"/>
</dbReference>
<keyword evidence="6" id="KW-0282">Flagellum</keyword>
<dbReference type="Pfam" id="PF00700">
    <property type="entry name" value="Flagellin_C"/>
    <property type="match status" value="1"/>
</dbReference>
<accession>A0A5C5ZL97</accession>
<evidence type="ECO:0000256" key="2">
    <source>
        <dbReference type="ARBA" id="ARBA00023143"/>
    </source>
</evidence>
<gene>
    <name evidence="6" type="primary">fliC_1</name>
    <name evidence="6" type="ORF">Mal64_16930</name>
</gene>
<evidence type="ECO:0000313" key="6">
    <source>
        <dbReference type="EMBL" id="TWT88214.1"/>
    </source>
</evidence>
<dbReference type="Gene3D" id="1.20.120.340">
    <property type="entry name" value="Flagellar protein FliS"/>
    <property type="match status" value="1"/>
</dbReference>
<dbReference type="InterPro" id="IPR010810">
    <property type="entry name" value="Flagellin_hook_IN_motif"/>
</dbReference>
<keyword evidence="6" id="KW-0966">Cell projection</keyword>
<dbReference type="Pfam" id="PF07196">
    <property type="entry name" value="Flagellin_IN"/>
    <property type="match status" value="1"/>
</dbReference>
<dbReference type="Gene3D" id="3.30.70.2120">
    <property type="match status" value="1"/>
</dbReference>
<dbReference type="InterPro" id="IPR001029">
    <property type="entry name" value="Flagellin_N"/>
</dbReference>
<feature type="domain" description="Flagellin N-terminal" evidence="4">
    <location>
        <begin position="4"/>
        <end position="141"/>
    </location>
</feature>
<comment type="subcellular location">
    <subcellularLocation>
        <location evidence="3">Secreted</location>
    </subcellularLocation>
    <subcellularLocation>
        <location evidence="3">Bacterial flagellum</location>
    </subcellularLocation>
</comment>
<dbReference type="PRINTS" id="PR00207">
    <property type="entry name" value="FLAGELLIN"/>
</dbReference>
<dbReference type="Proteomes" id="UP000315440">
    <property type="component" value="Unassembled WGS sequence"/>
</dbReference>
<dbReference type="GO" id="GO:0005198">
    <property type="term" value="F:structural molecule activity"/>
    <property type="evidence" value="ECO:0007669"/>
    <property type="project" value="UniProtKB-UniRule"/>
</dbReference>
<sequence length="1281" mass="127645">MTRINTNVGSLVGRNNLQKANASLSQSLTRLSTGLRINTGKDDPAGLIASENLRSDITSIQKAITNTDRANQVIATADSALGQVSSLLNDIRGLVTESANSGALSDEQIAANQLQVDSSLEALNRIAQTTTFQGRRLLDGSLDFITTAGDNFSKLSGLKIDQANLGASGEVSLDIDVSRAATKASVEVDGIAEGIEGAAANGSLTFTSGTPGTADVDFTLAGTDPVAGTETQNVTVQTAASDQATGTAQLETQVTGTLEIETEENATVSLDTLAAGTITIGASTIAVTEASGGLADANDFSSIQVEYNGVEGTSYDGDSGVLTITLDEAASGADIDDVLDAINAGADFTATSADGANAFTPAQADAATVAVDGSDLDIVLQARNDGTADGSTGFSVTRVDVTSNGVDGVAFNTGTGVLTITSAIDLTGATITAGDIIDLVNNESTDFRAVDATAAERAGVLDLGALNVTDEQVDTGVALAGALESIGLTAVIDGTAASAITSLEISYSELALGSEITGGDTLQINLTRAANADDSVTLQELVDAINAGSDFVADLGAADGTARFESTAANGGPDDDLNANFDLSLPTESVIGLTAVEGGAADGVAGNDASTITYDFGADAAGTSYDAGTNVLTVSVTQAEGEADIQDFLDAVNAGSDFTAAIGTADATTLLQAADDAAAGSFTLADGVDATTATETLTFTTEAGAGNDFDISFVTAATGDITDFDGGDSTVFGLSGNASTGYVVTLANDGPTDLSNLATDLGAAIDELASVQYSGDPGEVYDPAGEPAGAIPSGVINVTGSDDGTTSPQSISLSGTGDAAGVEVSFAVGAVLTGDTVITGNADDGYLVTISDAGVALSDIADDITAGIEGVTASFSGSGSITDASELDSAVVQLTGGSAEGDDVITITATEQGEDSNRTIDFDTSQDLGDGVVAITDDGTTITIAVDDDSDIAIQDIVDALNTELTGFTAEFAGEEGTGTFATTDSDPALAQANNGATASGGLTADAVIELSGSLGSEVFNLKAGTSLAELVSQINLVSDATGVSAAEGSDGTSVELLSTTFGSESVVDISVIEEDEDGTFTEAVGSGQRAVGEDIVATVNGVAANGKGNELSINTATLDLTTTVEADFTGTIEFDIDGGGALFQLGPDVVSNQQARLGISSVNTSALGGASGLLFQLGAGGSADLSTDPTTAAAIVGEAIDQVTSLRGRLGAFQRTTLETNKNALNDTLANLTEAESAIRDADFAEETANLTRSQILVQSGTRVLAIANQNPQNVLGLLG</sequence>
<evidence type="ECO:0000313" key="7">
    <source>
        <dbReference type="Proteomes" id="UP000315440"/>
    </source>
</evidence>
<dbReference type="InterPro" id="IPR046358">
    <property type="entry name" value="Flagellin_C"/>
</dbReference>
<evidence type="ECO:0000259" key="4">
    <source>
        <dbReference type="Pfam" id="PF00669"/>
    </source>
</evidence>
<keyword evidence="2 3" id="KW-0975">Bacterial flagellum</keyword>
<dbReference type="PANTHER" id="PTHR42792">
    <property type="entry name" value="FLAGELLIN"/>
    <property type="match status" value="1"/>
</dbReference>
<dbReference type="EMBL" id="SJPQ01000002">
    <property type="protein sequence ID" value="TWT88214.1"/>
    <property type="molecule type" value="Genomic_DNA"/>
</dbReference>
<dbReference type="Gene3D" id="1.20.1330.10">
    <property type="entry name" value="f41 fragment of flagellin, N-terminal domain"/>
    <property type="match status" value="2"/>
</dbReference>
<comment type="caution">
    <text evidence="6">The sequence shown here is derived from an EMBL/GenBank/DDBJ whole genome shotgun (WGS) entry which is preliminary data.</text>
</comment>
<evidence type="ECO:0000259" key="5">
    <source>
        <dbReference type="Pfam" id="PF00700"/>
    </source>
</evidence>
<keyword evidence="7" id="KW-1185">Reference proteome</keyword>
<reference evidence="6 7" key="1">
    <citation type="submission" date="2019-02" db="EMBL/GenBank/DDBJ databases">
        <title>Deep-cultivation of Planctomycetes and their phenomic and genomic characterization uncovers novel biology.</title>
        <authorList>
            <person name="Wiegand S."/>
            <person name="Jogler M."/>
            <person name="Boedeker C."/>
            <person name="Pinto D."/>
            <person name="Vollmers J."/>
            <person name="Rivas-Marin E."/>
            <person name="Kohn T."/>
            <person name="Peeters S.H."/>
            <person name="Heuer A."/>
            <person name="Rast P."/>
            <person name="Oberbeckmann S."/>
            <person name="Bunk B."/>
            <person name="Jeske O."/>
            <person name="Meyerdierks A."/>
            <person name="Storesund J.E."/>
            <person name="Kallscheuer N."/>
            <person name="Luecker S."/>
            <person name="Lage O.M."/>
            <person name="Pohl T."/>
            <person name="Merkel B.J."/>
            <person name="Hornburger P."/>
            <person name="Mueller R.-W."/>
            <person name="Bruemmer F."/>
            <person name="Labrenz M."/>
            <person name="Spormann A.M."/>
            <person name="Op Den Camp H."/>
            <person name="Overmann J."/>
            <person name="Amann R."/>
            <person name="Jetten M.S.M."/>
            <person name="Mascher T."/>
            <person name="Medema M.H."/>
            <person name="Devos D.P."/>
            <person name="Kaster A.-K."/>
            <person name="Ovreas L."/>
            <person name="Rohde M."/>
            <person name="Galperin M.Y."/>
            <person name="Jogler C."/>
        </authorList>
    </citation>
    <scope>NUCLEOTIDE SEQUENCE [LARGE SCALE GENOMIC DNA]</scope>
    <source>
        <strain evidence="6 7">Mal64</strain>
    </source>
</reference>
<feature type="domain" description="Flagellin C-terminal" evidence="5">
    <location>
        <begin position="1196"/>
        <end position="1280"/>
    </location>
</feature>
<dbReference type="PANTHER" id="PTHR42792:SF2">
    <property type="entry name" value="FLAGELLIN"/>
    <property type="match status" value="1"/>
</dbReference>
<dbReference type="SUPFAM" id="SSF64518">
    <property type="entry name" value="Phase 1 flagellin"/>
    <property type="match status" value="2"/>
</dbReference>
<dbReference type="OrthoDB" id="9796789at2"/>
<evidence type="ECO:0000256" key="3">
    <source>
        <dbReference type="RuleBase" id="RU362073"/>
    </source>
</evidence>
<keyword evidence="3" id="KW-0964">Secreted</keyword>
<proteinExistence type="inferred from homology"/>
<dbReference type="RefSeq" id="WP_146399082.1">
    <property type="nucleotide sequence ID" value="NZ_SJPQ01000002.1"/>
</dbReference>
<comment type="similarity">
    <text evidence="1 3">Belongs to the bacterial flagellin family.</text>
</comment>
<dbReference type="Pfam" id="PF00669">
    <property type="entry name" value="Flagellin_N"/>
    <property type="match status" value="1"/>
</dbReference>
<evidence type="ECO:0000256" key="1">
    <source>
        <dbReference type="ARBA" id="ARBA00005709"/>
    </source>
</evidence>
<name>A0A5C5ZL97_9BACT</name>
<protein>
    <recommendedName>
        <fullName evidence="3">Flagellin</fullName>
    </recommendedName>
</protein>
<comment type="function">
    <text evidence="3">Flagellin is the subunit protein which polymerizes to form the filaments of bacterial flagella.</text>
</comment>